<comment type="caution">
    <text evidence="4">The sequence shown here is derived from an EMBL/GenBank/DDBJ whole genome shotgun (WGS) entry which is preliminary data.</text>
</comment>
<gene>
    <name evidence="4" type="ORF">J40TS1_38250</name>
</gene>
<dbReference type="PROSITE" id="PS51257">
    <property type="entry name" value="PROKAR_LIPOPROTEIN"/>
    <property type="match status" value="1"/>
</dbReference>
<dbReference type="Gene3D" id="3.40.190.10">
    <property type="entry name" value="Periplasmic binding protein-like II"/>
    <property type="match status" value="3"/>
</dbReference>
<dbReference type="AlphaFoldDB" id="A0A919YWQ8"/>
<sequence>MKRWLSILLIISLAGVLAACAGGNNGGTTSNSNSSNTSNSGNKQNEGSTNTAESSNFVDGKYQEPITLTTVWGINENGSVFKEGESIEDNVHTRLIKERLGIDIKYNWVVTNTNDAYKTKLRLMLSSGEKMPDVVTYRGDLETVNMLIDSGQFMPVDELVEKYANDTYKEGLALDPAIWLPITRDGQKMALPILDYAYNDDHVMWIRQDWLDKLKLQAPTTIEELEAVMDAFVNQDPDGNNKKDTIGLATGFKNGYNTWMTDIGFVFGAYGTMPGQWNLTEDGKLENGSINPNAKTALAKLKEWMEKGYISEDSALYDENAGSELFTKGEAGIIFGRNWLPAWPFPDLLANVPDAKYKAYPIPAGPDGKIGSAGGNPPVNGYIFVNKDSKNPEAILHYYNWFFDNLANPQPGSEFENGFAEGYDYALLPDGTVTTDAAAHPDLFPGLKGQIAPALYYTLTYEGARIPSLYGETHLKLANGEEPVTPYEKTEFNSRTKENIEAMKVVVEQKDIRMKNYYMGPLTETMQDKNELLNKLVNETYSKIIYGQQPLDSFDTMVENWFKSGGEQITNEVNEWYENAK</sequence>
<dbReference type="SUPFAM" id="SSF53850">
    <property type="entry name" value="Periplasmic binding protein-like II"/>
    <property type="match status" value="1"/>
</dbReference>
<dbReference type="Proteomes" id="UP000683139">
    <property type="component" value="Unassembled WGS sequence"/>
</dbReference>
<evidence type="ECO:0000313" key="5">
    <source>
        <dbReference type="Proteomes" id="UP000683139"/>
    </source>
</evidence>
<keyword evidence="1 3" id="KW-0732">Signal</keyword>
<reference evidence="4" key="1">
    <citation type="submission" date="2021-03" db="EMBL/GenBank/DDBJ databases">
        <title>Antimicrobial resistance genes in bacteria isolated from Japanese honey, and their potential for conferring macrolide and lincosamide resistance in the American foulbrood pathogen Paenibacillus larvae.</title>
        <authorList>
            <person name="Okamoto M."/>
            <person name="Kumagai M."/>
            <person name="Kanamori H."/>
            <person name="Takamatsu D."/>
        </authorList>
    </citation>
    <scope>NUCLEOTIDE SEQUENCE</scope>
    <source>
        <strain evidence="4">J40TS1</strain>
    </source>
</reference>
<accession>A0A919YWQ8</accession>
<dbReference type="CDD" id="cd13580">
    <property type="entry name" value="PBP2_AlgQ_like_1"/>
    <property type="match status" value="1"/>
</dbReference>
<dbReference type="EMBL" id="BOSE01000008">
    <property type="protein sequence ID" value="GIP18183.1"/>
    <property type="molecule type" value="Genomic_DNA"/>
</dbReference>
<evidence type="ECO:0000256" key="1">
    <source>
        <dbReference type="ARBA" id="ARBA00022729"/>
    </source>
</evidence>
<dbReference type="PANTHER" id="PTHR43649">
    <property type="entry name" value="ARABINOSE-BINDING PROTEIN-RELATED"/>
    <property type="match status" value="1"/>
</dbReference>
<dbReference type="RefSeq" id="WP_213518319.1">
    <property type="nucleotide sequence ID" value="NZ_BOSE01000008.1"/>
</dbReference>
<organism evidence="4 5">
    <name type="scientific">Paenibacillus montaniterrae</name>
    <dbReference type="NCBI Taxonomy" id="429341"/>
    <lineage>
        <taxon>Bacteria</taxon>
        <taxon>Bacillati</taxon>
        <taxon>Bacillota</taxon>
        <taxon>Bacilli</taxon>
        <taxon>Bacillales</taxon>
        <taxon>Paenibacillaceae</taxon>
        <taxon>Paenibacillus</taxon>
    </lineage>
</organism>
<dbReference type="InterPro" id="IPR050490">
    <property type="entry name" value="Bact_solute-bd_prot1"/>
</dbReference>
<feature type="signal peptide" evidence="3">
    <location>
        <begin position="1"/>
        <end position="21"/>
    </location>
</feature>
<evidence type="ECO:0000256" key="3">
    <source>
        <dbReference type="SAM" id="SignalP"/>
    </source>
</evidence>
<evidence type="ECO:0000256" key="2">
    <source>
        <dbReference type="SAM" id="MobiDB-lite"/>
    </source>
</evidence>
<feature type="compositionally biased region" description="Polar residues" evidence="2">
    <location>
        <begin position="43"/>
        <end position="56"/>
    </location>
</feature>
<keyword evidence="5" id="KW-1185">Reference proteome</keyword>
<feature type="region of interest" description="Disordered" evidence="2">
    <location>
        <begin position="27"/>
        <end position="56"/>
    </location>
</feature>
<evidence type="ECO:0000313" key="4">
    <source>
        <dbReference type="EMBL" id="GIP18183.1"/>
    </source>
</evidence>
<protein>
    <submittedName>
        <fullName evidence="4">Sugar ABC transporter substrate-binding protein</fullName>
    </submittedName>
</protein>
<feature type="chain" id="PRO_5039433836" evidence="3">
    <location>
        <begin position="22"/>
        <end position="581"/>
    </location>
</feature>
<name>A0A919YWQ8_9BACL</name>
<dbReference type="PANTHER" id="PTHR43649:SF33">
    <property type="entry name" value="POLYGALACTURONAN_RHAMNOGALACTURONAN-BINDING PROTEIN YTCQ"/>
    <property type="match status" value="1"/>
</dbReference>
<proteinExistence type="predicted"/>
<feature type="compositionally biased region" description="Low complexity" evidence="2">
    <location>
        <begin position="27"/>
        <end position="42"/>
    </location>
</feature>